<organism evidence="1 2">
    <name type="scientific">Phaseolus angularis</name>
    <name type="common">Azuki bean</name>
    <name type="synonym">Vigna angularis</name>
    <dbReference type="NCBI Taxonomy" id="3914"/>
    <lineage>
        <taxon>Eukaryota</taxon>
        <taxon>Viridiplantae</taxon>
        <taxon>Streptophyta</taxon>
        <taxon>Embryophyta</taxon>
        <taxon>Tracheophyta</taxon>
        <taxon>Spermatophyta</taxon>
        <taxon>Magnoliopsida</taxon>
        <taxon>eudicotyledons</taxon>
        <taxon>Gunneridae</taxon>
        <taxon>Pentapetalae</taxon>
        <taxon>rosids</taxon>
        <taxon>fabids</taxon>
        <taxon>Fabales</taxon>
        <taxon>Fabaceae</taxon>
        <taxon>Papilionoideae</taxon>
        <taxon>50 kb inversion clade</taxon>
        <taxon>NPAAA clade</taxon>
        <taxon>indigoferoid/millettioid clade</taxon>
        <taxon>Phaseoleae</taxon>
        <taxon>Vigna</taxon>
    </lineage>
</organism>
<gene>
    <name evidence="1" type="ORF">LR48_Vigan02g025300</name>
</gene>
<proteinExistence type="predicted"/>
<evidence type="ECO:0000313" key="2">
    <source>
        <dbReference type="Proteomes" id="UP000053144"/>
    </source>
</evidence>
<accession>A0A0L9TU36</accession>
<name>A0A0L9TU36_PHAAN</name>
<protein>
    <submittedName>
        <fullName evidence="1">Uncharacterized protein</fullName>
    </submittedName>
</protein>
<dbReference type="EMBL" id="CM003372">
    <property type="protein sequence ID" value="KOM34103.1"/>
    <property type="molecule type" value="Genomic_DNA"/>
</dbReference>
<dbReference type="Gramene" id="KOM34103">
    <property type="protein sequence ID" value="KOM34103"/>
    <property type="gene ID" value="LR48_Vigan02g025300"/>
</dbReference>
<dbReference type="Proteomes" id="UP000053144">
    <property type="component" value="Chromosome 2"/>
</dbReference>
<reference evidence="2" key="1">
    <citation type="journal article" date="2015" name="Proc. Natl. Acad. Sci. U.S.A.">
        <title>Genome sequencing of adzuki bean (Vigna angularis) provides insight into high starch and low fat accumulation and domestication.</title>
        <authorList>
            <person name="Yang K."/>
            <person name="Tian Z."/>
            <person name="Chen C."/>
            <person name="Luo L."/>
            <person name="Zhao B."/>
            <person name="Wang Z."/>
            <person name="Yu L."/>
            <person name="Li Y."/>
            <person name="Sun Y."/>
            <person name="Li W."/>
            <person name="Chen Y."/>
            <person name="Li Y."/>
            <person name="Zhang Y."/>
            <person name="Ai D."/>
            <person name="Zhao J."/>
            <person name="Shang C."/>
            <person name="Ma Y."/>
            <person name="Wu B."/>
            <person name="Wang M."/>
            <person name="Gao L."/>
            <person name="Sun D."/>
            <person name="Zhang P."/>
            <person name="Guo F."/>
            <person name="Wang W."/>
            <person name="Li Y."/>
            <person name="Wang J."/>
            <person name="Varshney R.K."/>
            <person name="Wang J."/>
            <person name="Ling H.Q."/>
            <person name="Wan P."/>
        </authorList>
    </citation>
    <scope>NUCLEOTIDE SEQUENCE</scope>
    <source>
        <strain evidence="2">cv. Jingnong 6</strain>
    </source>
</reference>
<sequence>MRSLGGRSGSVGRRRKGFYTCGSEVSAGKFVREVKLRVSGVARRPRCKIVSVNWYGAGRLLVRARRPQWRPGARLSGKVAPGAPHLAPGASCSQKVASSLFLIVFGVPGVCFGRFLSRFGGFGTFRDCW</sequence>
<evidence type="ECO:0000313" key="1">
    <source>
        <dbReference type="EMBL" id="KOM34103.1"/>
    </source>
</evidence>
<dbReference type="AlphaFoldDB" id="A0A0L9TU36"/>